<dbReference type="OrthoDB" id="538640at2759"/>
<dbReference type="InterPro" id="IPR019004">
    <property type="entry name" value="YqeY/Aim41"/>
</dbReference>
<dbReference type="VEuPathDB" id="FungiDB:L203_03528"/>
<evidence type="ECO:0000256" key="1">
    <source>
        <dbReference type="RuleBase" id="RU365099"/>
    </source>
</evidence>
<protein>
    <recommendedName>
        <fullName evidence="1">Altered inheritance of mitochondria protein 41</fullName>
    </recommendedName>
</protein>
<comment type="similarity">
    <text evidence="1">Belongs to the AIM41 family.</text>
</comment>
<dbReference type="InterPro" id="IPR003789">
    <property type="entry name" value="Asn/Gln_tRNA_amidoTrase-B-like"/>
</dbReference>
<dbReference type="PANTHER" id="PTHR28055:SF1">
    <property type="entry name" value="ALTERED INHERITANCE OF MITOCHONDRIA PROTEIN 41, MITOCHONDRIAL"/>
    <property type="match status" value="1"/>
</dbReference>
<reference evidence="2" key="2">
    <citation type="journal article" date="2022" name="Elife">
        <title>Obligate sexual reproduction of a homothallic fungus closely related to the Cryptococcus pathogenic species complex.</title>
        <authorList>
            <person name="Passer A.R."/>
            <person name="Clancey S.A."/>
            <person name="Shea T."/>
            <person name="David-Palma M."/>
            <person name="Averette A.F."/>
            <person name="Boekhout T."/>
            <person name="Porcel B.M."/>
            <person name="Nowrousian M."/>
            <person name="Cuomo C.A."/>
            <person name="Sun S."/>
            <person name="Heitman J."/>
            <person name="Coelho M.A."/>
        </authorList>
    </citation>
    <scope>NUCLEOTIDE SEQUENCE</scope>
    <source>
        <strain evidence="2">CBS 7841</strain>
    </source>
</reference>
<dbReference type="SUPFAM" id="SSF89095">
    <property type="entry name" value="GatB/YqeY motif"/>
    <property type="match status" value="1"/>
</dbReference>
<sequence length="180" mass="19538">MLAQPLICRALHTTHRIFSPSPIEMSMRNALKTAMKSKDRPTTTCLKAVLADVTNASKSGLNLSQPPSDKSVIGVLRKCISQRTQAAELYAPSSHSAHPENHSSLVNEITLLQSFLPAAPSKESIRASIEKILGSLPEDARASKNTAGKVLQMLWEELGEDKIAVDKKAVGKWVQEALKS</sequence>
<gene>
    <name evidence="1" type="primary">AIM41</name>
    <name evidence="2" type="ORF">L203_105652</name>
</gene>
<dbReference type="Proteomes" id="UP000094043">
    <property type="component" value="Chromosome 7"/>
</dbReference>
<reference evidence="2" key="1">
    <citation type="submission" date="2016-06" db="EMBL/GenBank/DDBJ databases">
        <authorList>
            <person name="Cuomo C."/>
            <person name="Litvintseva A."/>
            <person name="Heitman J."/>
            <person name="Chen Y."/>
            <person name="Sun S."/>
            <person name="Springer D."/>
            <person name="Dromer F."/>
            <person name="Young S."/>
            <person name="Zeng Q."/>
            <person name="Chapman S."/>
            <person name="Gujja S."/>
            <person name="Saif S."/>
            <person name="Birren B."/>
        </authorList>
    </citation>
    <scope>NUCLEOTIDE SEQUENCE</scope>
    <source>
        <strain evidence="2">CBS 7841</strain>
    </source>
</reference>
<dbReference type="Gene3D" id="1.10.1510.10">
    <property type="entry name" value="Uncharacterised protein YqeY/AIM41 PF09424, N-terminal domain"/>
    <property type="match status" value="1"/>
</dbReference>
<reference evidence="2" key="3">
    <citation type="submission" date="2024-01" db="EMBL/GenBank/DDBJ databases">
        <authorList>
            <person name="Coelho M.A."/>
            <person name="David-Palma M."/>
            <person name="Shea T."/>
            <person name="Sun S."/>
            <person name="Cuomo C.A."/>
            <person name="Heitman J."/>
        </authorList>
    </citation>
    <scope>NUCLEOTIDE SEQUENCE</scope>
    <source>
        <strain evidence="2">CBS 7841</strain>
    </source>
</reference>
<proteinExistence type="inferred from homology"/>
<dbReference type="InterPro" id="IPR042184">
    <property type="entry name" value="YqeY/Aim41_N"/>
</dbReference>
<evidence type="ECO:0000313" key="2">
    <source>
        <dbReference type="EMBL" id="WVN90416.1"/>
    </source>
</evidence>
<comment type="subcellular location">
    <subcellularLocation>
        <location evidence="1">Mitochondrion</location>
    </subcellularLocation>
</comment>
<dbReference type="Pfam" id="PF09424">
    <property type="entry name" value="YqeY"/>
    <property type="match status" value="1"/>
</dbReference>
<evidence type="ECO:0000313" key="3">
    <source>
        <dbReference type="Proteomes" id="UP000094043"/>
    </source>
</evidence>
<dbReference type="GO" id="GO:0005739">
    <property type="term" value="C:mitochondrion"/>
    <property type="evidence" value="ECO:0007669"/>
    <property type="project" value="UniProtKB-SubCell"/>
</dbReference>
<name>A0A1E3IH43_9TREE</name>
<dbReference type="PANTHER" id="PTHR28055">
    <property type="entry name" value="ALTERED INHERITANCE OF MITOCHONDRIA PROTEIN 41, MITOCHONDRIAL"/>
    <property type="match status" value="1"/>
</dbReference>
<organism evidence="2 3">
    <name type="scientific">Cryptococcus depauperatus CBS 7841</name>
    <dbReference type="NCBI Taxonomy" id="1295531"/>
    <lineage>
        <taxon>Eukaryota</taxon>
        <taxon>Fungi</taxon>
        <taxon>Dikarya</taxon>
        <taxon>Basidiomycota</taxon>
        <taxon>Agaricomycotina</taxon>
        <taxon>Tremellomycetes</taxon>
        <taxon>Tremellales</taxon>
        <taxon>Cryptococcaceae</taxon>
        <taxon>Cryptococcus</taxon>
    </lineage>
</organism>
<dbReference type="GO" id="GO:0016884">
    <property type="term" value="F:carbon-nitrogen ligase activity, with glutamine as amido-N-donor"/>
    <property type="evidence" value="ECO:0007669"/>
    <property type="project" value="UniProtKB-UniRule"/>
</dbReference>
<dbReference type="EMBL" id="CP143790">
    <property type="protein sequence ID" value="WVN90416.1"/>
    <property type="molecule type" value="Genomic_DNA"/>
</dbReference>
<accession>A0A1E3IH43</accession>
<keyword evidence="1" id="KW-0496">Mitochondrion</keyword>
<dbReference type="AlphaFoldDB" id="A0A1E3IH43"/>
<keyword evidence="3" id="KW-1185">Reference proteome</keyword>